<accession>A0AAD1D3U9</accession>
<reference evidence="1 3" key="1">
    <citation type="submission" date="2018-06" db="EMBL/GenBank/DDBJ databases">
        <title>Complete Genome Sequence of the Microcystin-Degrading Bacterium Sphingosinicella microcystinivorans Strain B-9.</title>
        <authorList>
            <person name="Jin H."/>
            <person name="Nishizawa T."/>
            <person name="Guo Y."/>
            <person name="Nishizawa A."/>
            <person name="Park H."/>
            <person name="Kato H."/>
            <person name="Tsuji K."/>
            <person name="Harada K."/>
        </authorList>
    </citation>
    <scope>NUCLEOTIDE SEQUENCE [LARGE SCALE GENOMIC DNA]</scope>
    <source>
        <strain evidence="1 3">B9</strain>
    </source>
</reference>
<evidence type="ECO:0000313" key="3">
    <source>
        <dbReference type="Proteomes" id="UP000275727"/>
    </source>
</evidence>
<gene>
    <name evidence="2" type="ORF">DFR51_3365</name>
    <name evidence="1" type="ORF">SmB9_09210</name>
</gene>
<dbReference type="Proteomes" id="UP000276029">
    <property type="component" value="Unassembled WGS sequence"/>
</dbReference>
<protein>
    <submittedName>
        <fullName evidence="1">Uncharacterized protein</fullName>
    </submittedName>
</protein>
<evidence type="ECO:0000313" key="2">
    <source>
        <dbReference type="EMBL" id="RKS85447.1"/>
    </source>
</evidence>
<evidence type="ECO:0000313" key="1">
    <source>
        <dbReference type="EMBL" id="BBE33263.1"/>
    </source>
</evidence>
<reference evidence="2 4" key="2">
    <citation type="submission" date="2018-10" db="EMBL/GenBank/DDBJ databases">
        <title>Genomic Encyclopedia of Type Strains, Phase IV (KMG-IV): sequencing the most valuable type-strain genomes for metagenomic binning, comparative biology and taxonomic classification.</title>
        <authorList>
            <person name="Goeker M."/>
        </authorList>
    </citation>
    <scope>NUCLEOTIDE SEQUENCE [LARGE SCALE GENOMIC DNA]</scope>
    <source>
        <strain evidence="2 4">DSM 19791</strain>
    </source>
</reference>
<evidence type="ECO:0000313" key="4">
    <source>
        <dbReference type="Proteomes" id="UP000276029"/>
    </source>
</evidence>
<dbReference type="EMBL" id="RBWX01000011">
    <property type="protein sequence ID" value="RKS85447.1"/>
    <property type="molecule type" value="Genomic_DNA"/>
</dbReference>
<proteinExistence type="predicted"/>
<name>A0AAD1D3U9_SPHMI</name>
<dbReference type="KEGG" id="smic:SmB9_09210"/>
<dbReference type="AlphaFoldDB" id="A0AAD1D3U9"/>
<dbReference type="Proteomes" id="UP000275727">
    <property type="component" value="Chromosome"/>
</dbReference>
<sequence length="55" mass="6073">MTYPSNANTAILDRSIEAAKTGPFTPETSATAFVREAVRRVVRVGLRFSFIGSRR</sequence>
<dbReference type="EMBL" id="AP018711">
    <property type="protein sequence ID" value="BBE33263.1"/>
    <property type="molecule type" value="Genomic_DNA"/>
</dbReference>
<keyword evidence="4" id="KW-1185">Reference proteome</keyword>
<organism evidence="1 3">
    <name type="scientific">Sphingosinicella microcystinivorans</name>
    <dbReference type="NCBI Taxonomy" id="335406"/>
    <lineage>
        <taxon>Bacteria</taxon>
        <taxon>Pseudomonadati</taxon>
        <taxon>Pseudomonadota</taxon>
        <taxon>Alphaproteobacteria</taxon>
        <taxon>Sphingomonadales</taxon>
        <taxon>Sphingosinicellaceae</taxon>
        <taxon>Sphingosinicella</taxon>
    </lineage>
</organism>